<accession>C2KJP3</accession>
<name>C2KJP3_LEUMC</name>
<dbReference type="Proteomes" id="UP000004283">
    <property type="component" value="Unassembled WGS sequence"/>
</dbReference>
<feature type="transmembrane region" description="Helical" evidence="1">
    <location>
        <begin position="44"/>
        <end position="64"/>
    </location>
</feature>
<keyword evidence="1" id="KW-1133">Transmembrane helix</keyword>
<dbReference type="HOGENOM" id="CLU_1032489_0_0_9"/>
<comment type="caution">
    <text evidence="2">The sequence shown here is derived from an EMBL/GenBank/DDBJ whole genome shotgun (WGS) entry which is preliminary data.</text>
</comment>
<evidence type="ECO:0000313" key="3">
    <source>
        <dbReference type="Proteomes" id="UP000004283"/>
    </source>
</evidence>
<evidence type="ECO:0000313" key="2">
    <source>
        <dbReference type="EMBL" id="EEJ42572.1"/>
    </source>
</evidence>
<evidence type="ECO:0000256" key="1">
    <source>
        <dbReference type="SAM" id="Phobius"/>
    </source>
</evidence>
<feature type="non-terminal residue" evidence="2">
    <location>
        <position position="1"/>
    </location>
</feature>
<dbReference type="EMBL" id="ACKV01000039">
    <property type="protein sequence ID" value="EEJ42572.1"/>
    <property type="molecule type" value="Genomic_DNA"/>
</dbReference>
<feature type="transmembrane region" description="Helical" evidence="1">
    <location>
        <begin position="12"/>
        <end position="32"/>
    </location>
</feature>
<protein>
    <recommendedName>
        <fullName evidence="4">YfhO family protein</fullName>
    </recommendedName>
</protein>
<organism evidence="2 3">
    <name type="scientific">Leuconostoc mesenteroides subsp. cremoris ATCC 19254</name>
    <dbReference type="NCBI Taxonomy" id="586220"/>
    <lineage>
        <taxon>Bacteria</taxon>
        <taxon>Bacillati</taxon>
        <taxon>Bacillota</taxon>
        <taxon>Bacilli</taxon>
        <taxon>Lactobacillales</taxon>
        <taxon>Lactobacillaceae</taxon>
        <taxon>Leuconostoc</taxon>
    </lineage>
</organism>
<feature type="transmembrane region" description="Helical" evidence="1">
    <location>
        <begin position="240"/>
        <end position="258"/>
    </location>
</feature>
<dbReference type="AlphaFoldDB" id="C2KJP3"/>
<keyword evidence="1" id="KW-0472">Membrane</keyword>
<keyword evidence="1" id="KW-0812">Transmembrane</keyword>
<gene>
    <name evidence="2" type="ORF">HMPREF0555_0859</name>
</gene>
<proteinExistence type="predicted"/>
<sequence>YLRNSTVTFIQFATRFIKPGIALALMFTLLDLKANQKTHENTKRFHSGLTTYGLISVIIMAGVVKNDWFPNSNSQLWTAQQLKEYTTFYDCIHDGYGYSSDMTFSNQISNNERFWYLKNYTDYIPKSALSNPNDKSTFIGADKSGILLTKHQIIDERGQTYNTNNYNPTLKSINMNVQKMIPSNSIIELPILSYKGLRVNTTIDGKQQKTFIKHGKIALKLQDALAANSKIKITQQMPNWLIVLNLVSAVTLVTLLSFHKRPQRTDRLT</sequence>
<evidence type="ECO:0008006" key="4">
    <source>
        <dbReference type="Google" id="ProtNLM"/>
    </source>
</evidence>
<reference evidence="2 3" key="1">
    <citation type="submission" date="2009-04" db="EMBL/GenBank/DDBJ databases">
        <authorList>
            <person name="Qin X."/>
            <person name="Bachman B."/>
            <person name="Battles P."/>
            <person name="Bell A."/>
            <person name="Bess C."/>
            <person name="Bickham C."/>
            <person name="Chaboub L."/>
            <person name="Chen D."/>
            <person name="Coyle M."/>
            <person name="Deiros D.R."/>
            <person name="Dinh H."/>
            <person name="Forbes L."/>
            <person name="Fowler G."/>
            <person name="Francisco L."/>
            <person name="Fu Q."/>
            <person name="Gubbala S."/>
            <person name="Hale W."/>
            <person name="Han Y."/>
            <person name="Hemphill L."/>
            <person name="Highlander S.K."/>
            <person name="Hirani K."/>
            <person name="Hogues M."/>
            <person name="Jackson L."/>
            <person name="Jakkamsetti A."/>
            <person name="Javaid M."/>
            <person name="Jiang H."/>
            <person name="Korchina V."/>
            <person name="Kovar C."/>
            <person name="Lara F."/>
            <person name="Lee S."/>
            <person name="Mata R."/>
            <person name="Mathew T."/>
            <person name="Moen C."/>
            <person name="Morales K."/>
            <person name="Munidasa M."/>
            <person name="Nazareth L."/>
            <person name="Ngo R."/>
            <person name="Nguyen L."/>
            <person name="Okwuonu G."/>
            <person name="Ongeri F."/>
            <person name="Patil S."/>
            <person name="Petrosino J."/>
            <person name="Pham C."/>
            <person name="Pham P."/>
            <person name="Pu L.-L."/>
            <person name="Puazo M."/>
            <person name="Raj R."/>
            <person name="Reid J."/>
            <person name="Rouhana J."/>
            <person name="Saada N."/>
            <person name="Shang Y."/>
            <person name="Simmons D."/>
            <person name="Thornton R."/>
            <person name="Warren J."/>
            <person name="Weissenberger G."/>
            <person name="Zhang J."/>
            <person name="Zhang L."/>
            <person name="Zhou C."/>
            <person name="Zhu D."/>
            <person name="Muzny D."/>
            <person name="Worley K."/>
            <person name="Gibbs R."/>
        </authorList>
    </citation>
    <scope>NUCLEOTIDE SEQUENCE [LARGE SCALE GENOMIC DNA]</scope>
    <source>
        <strain evidence="2 3">ATCC 19254</strain>
    </source>
</reference>
<dbReference type="RefSeq" id="WP_002815087.1">
    <property type="nucleotide sequence ID" value="NZ_GG693383.1"/>
</dbReference>